<dbReference type="Gene3D" id="2.160.20.70">
    <property type="match status" value="1"/>
</dbReference>
<evidence type="ECO:0000259" key="1">
    <source>
        <dbReference type="PROSITE" id="PS51329"/>
    </source>
</evidence>
<dbReference type="InterPro" id="IPR017901">
    <property type="entry name" value="C-CAP_CF_C-like"/>
</dbReference>
<evidence type="ECO:0000313" key="3">
    <source>
        <dbReference type="Proteomes" id="UP000000267"/>
    </source>
</evidence>
<keyword evidence="3" id="KW-1185">Reference proteome</keyword>
<dbReference type="HOGENOM" id="CLU_095426_0_0_1"/>
<dbReference type="OMA" id="RIVMERC"/>
<dbReference type="EMBL" id="DS480405">
    <property type="protein sequence ID" value="EDO17375.1"/>
    <property type="molecule type" value="Genomic_DNA"/>
</dbReference>
<organism evidence="3">
    <name type="scientific">Vanderwaltozyma polyspora (strain ATCC 22028 / DSM 70294 / BCRC 21397 / CBS 2163 / NBRC 10782 / NRRL Y-8283 / UCD 57-17)</name>
    <name type="common">Kluyveromyces polysporus</name>
    <dbReference type="NCBI Taxonomy" id="436907"/>
    <lineage>
        <taxon>Eukaryota</taxon>
        <taxon>Fungi</taxon>
        <taxon>Dikarya</taxon>
        <taxon>Ascomycota</taxon>
        <taxon>Saccharomycotina</taxon>
        <taxon>Saccharomycetes</taxon>
        <taxon>Saccharomycetales</taxon>
        <taxon>Saccharomycetaceae</taxon>
        <taxon>Vanderwaltozyma</taxon>
    </lineage>
</organism>
<dbReference type="FunCoup" id="A7TK29">
    <property type="interactions" value="61"/>
</dbReference>
<sequence length="277" mass="31691">MLRYSIEFENKKKQAELEFESCKDKNLLKEKVISLRKELDDSSSDIPKYDAERYSNDIDKLLKKINCALRLESNGARKIDFRNKLSLSKMKNERKIVKPTLSPQEEPVKNEDFSVGQDILLNGSSNFVNNLLNCAAFIEDNSDVIEYGALSFQNIKNSIINLNPISFMNGSVIFKNCNDSVIIIKLPSANSIQVRLHSLNSCRLYFNLPENNSQAPQNVVIENCDDCIIHTDSKDLINVQNFSNLGFHTEKDSSYTFGDFDLRDLDTLKLKQKYIKV</sequence>
<feature type="domain" description="C-CAP/cofactor C-like" evidence="1">
    <location>
        <begin position="131"/>
        <end position="270"/>
    </location>
</feature>
<dbReference type="PANTHER" id="PTHR15139:SF0">
    <property type="entry name" value="TUBULIN-SPECIFIC CHAPERONE C"/>
    <property type="match status" value="1"/>
</dbReference>
<dbReference type="PhylomeDB" id="A7TK29"/>
<dbReference type="InParanoid" id="A7TK29"/>
<dbReference type="PANTHER" id="PTHR15139">
    <property type="entry name" value="TUBULIN FOLDING COFACTOR C"/>
    <property type="match status" value="1"/>
</dbReference>
<dbReference type="InterPro" id="IPR016098">
    <property type="entry name" value="CAP/MinC_C"/>
</dbReference>
<dbReference type="GO" id="GO:0007023">
    <property type="term" value="P:post-chaperonin tubulin folding pathway"/>
    <property type="evidence" value="ECO:0007669"/>
    <property type="project" value="InterPro"/>
</dbReference>
<protein>
    <recommendedName>
        <fullName evidence="1">C-CAP/cofactor C-like domain-containing protein</fullName>
    </recommendedName>
</protein>
<dbReference type="STRING" id="436907.A7TK29"/>
<dbReference type="RefSeq" id="XP_001645233.1">
    <property type="nucleotide sequence ID" value="XM_001645183.1"/>
</dbReference>
<dbReference type="PROSITE" id="PS51329">
    <property type="entry name" value="C_CAP_COFACTOR_C"/>
    <property type="match status" value="1"/>
</dbReference>
<name>A7TK29_VANPO</name>
<dbReference type="AlphaFoldDB" id="A7TK29"/>
<proteinExistence type="predicted"/>
<dbReference type="OrthoDB" id="4035763at2759"/>
<evidence type="ECO:0000313" key="2">
    <source>
        <dbReference type="EMBL" id="EDO17375.1"/>
    </source>
</evidence>
<dbReference type="InterPro" id="IPR027684">
    <property type="entry name" value="TBCC"/>
</dbReference>
<reference evidence="2 3" key="1">
    <citation type="journal article" date="2007" name="Proc. Natl. Acad. Sci. U.S.A.">
        <title>Independent sorting-out of thousands of duplicated gene pairs in two yeast species descended from a whole-genome duplication.</title>
        <authorList>
            <person name="Scannell D.R."/>
            <person name="Frank A.C."/>
            <person name="Conant G.C."/>
            <person name="Byrne K.P."/>
            <person name="Woolfit M."/>
            <person name="Wolfe K.H."/>
        </authorList>
    </citation>
    <scope>NUCLEOTIDE SEQUENCE [LARGE SCALE GENOMIC DNA]</scope>
    <source>
        <strain evidence="3">ATCC 22028 / DSM 70294 / BCRC 21397 / CBS 2163 / NBRC 10782 / NRRL Y-8283 / UCD 57-17</strain>
    </source>
</reference>
<dbReference type="KEGG" id="vpo:Kpol_1060p31"/>
<gene>
    <name evidence="2" type="ORF">Kpol_1060p31</name>
</gene>
<dbReference type="GeneID" id="5545592"/>
<dbReference type="eggNOG" id="ENOG502S4TX">
    <property type="taxonomic scope" value="Eukaryota"/>
</dbReference>
<accession>A7TK29</accession>
<dbReference type="Proteomes" id="UP000000267">
    <property type="component" value="Unassembled WGS sequence"/>
</dbReference>
<dbReference type="GO" id="GO:0005737">
    <property type="term" value="C:cytoplasm"/>
    <property type="evidence" value="ECO:0007669"/>
    <property type="project" value="TreeGrafter"/>
</dbReference>
<dbReference type="GO" id="GO:0007021">
    <property type="term" value="P:tubulin complex assembly"/>
    <property type="evidence" value="ECO:0007669"/>
    <property type="project" value="TreeGrafter"/>
</dbReference>